<keyword evidence="2" id="KW-0175">Coiled coil</keyword>
<feature type="domain" description="Nephrocystin 3-like N-terminal" evidence="3">
    <location>
        <begin position="330"/>
        <end position="506"/>
    </location>
</feature>
<evidence type="ECO:0000259" key="3">
    <source>
        <dbReference type="Pfam" id="PF24883"/>
    </source>
</evidence>
<dbReference type="SUPFAM" id="SSF52540">
    <property type="entry name" value="P-loop containing nucleoside triphosphate hydrolases"/>
    <property type="match status" value="1"/>
</dbReference>
<dbReference type="OrthoDB" id="443402at2759"/>
<feature type="domain" description="DUF7791" evidence="4">
    <location>
        <begin position="615"/>
        <end position="765"/>
    </location>
</feature>
<organism evidence="5 6">
    <name type="scientific">Phialocephala subalpina</name>
    <dbReference type="NCBI Taxonomy" id="576137"/>
    <lineage>
        <taxon>Eukaryota</taxon>
        <taxon>Fungi</taxon>
        <taxon>Dikarya</taxon>
        <taxon>Ascomycota</taxon>
        <taxon>Pezizomycotina</taxon>
        <taxon>Leotiomycetes</taxon>
        <taxon>Helotiales</taxon>
        <taxon>Mollisiaceae</taxon>
        <taxon>Phialocephala</taxon>
        <taxon>Phialocephala fortinii species complex</taxon>
    </lineage>
</organism>
<evidence type="ECO:0000256" key="2">
    <source>
        <dbReference type="SAM" id="Coils"/>
    </source>
</evidence>
<evidence type="ECO:0000313" key="5">
    <source>
        <dbReference type="EMBL" id="CZR54072.1"/>
    </source>
</evidence>
<dbReference type="AlphaFoldDB" id="A0A1L7WMS1"/>
<dbReference type="STRING" id="576137.A0A1L7WMS1"/>
<proteinExistence type="predicted"/>
<dbReference type="InterPro" id="IPR056884">
    <property type="entry name" value="NPHP3-like_N"/>
</dbReference>
<dbReference type="EMBL" id="FJOG01000004">
    <property type="protein sequence ID" value="CZR54072.1"/>
    <property type="molecule type" value="Genomic_DNA"/>
</dbReference>
<dbReference type="PANTHER" id="PTHR10039:SF5">
    <property type="entry name" value="NACHT DOMAIN-CONTAINING PROTEIN"/>
    <property type="match status" value="1"/>
</dbReference>
<dbReference type="Proteomes" id="UP000184330">
    <property type="component" value="Unassembled WGS sequence"/>
</dbReference>
<name>A0A1L7WMS1_9HELO</name>
<protein>
    <recommendedName>
        <fullName evidence="7">NACHT domain-containing protein</fullName>
    </recommendedName>
</protein>
<keyword evidence="1" id="KW-0677">Repeat</keyword>
<accession>A0A1L7WMS1</accession>
<dbReference type="Pfam" id="PF24883">
    <property type="entry name" value="NPHP3_N"/>
    <property type="match status" value="1"/>
</dbReference>
<dbReference type="InterPro" id="IPR027417">
    <property type="entry name" value="P-loop_NTPase"/>
</dbReference>
<evidence type="ECO:0000256" key="1">
    <source>
        <dbReference type="ARBA" id="ARBA00022737"/>
    </source>
</evidence>
<dbReference type="Pfam" id="PF25053">
    <property type="entry name" value="DUF7791"/>
    <property type="match status" value="1"/>
</dbReference>
<dbReference type="Gene3D" id="3.40.50.300">
    <property type="entry name" value="P-loop containing nucleotide triphosphate hydrolases"/>
    <property type="match status" value="1"/>
</dbReference>
<evidence type="ECO:0000313" key="6">
    <source>
        <dbReference type="Proteomes" id="UP000184330"/>
    </source>
</evidence>
<reference evidence="5 6" key="1">
    <citation type="submission" date="2016-03" db="EMBL/GenBank/DDBJ databases">
        <authorList>
            <person name="Ploux O."/>
        </authorList>
    </citation>
    <scope>NUCLEOTIDE SEQUENCE [LARGE SCALE GENOMIC DNA]</scope>
    <source>
        <strain evidence="5 6">UAMH 11012</strain>
    </source>
</reference>
<evidence type="ECO:0000259" key="4">
    <source>
        <dbReference type="Pfam" id="PF25053"/>
    </source>
</evidence>
<gene>
    <name evidence="5" type="ORF">PAC_03955</name>
</gene>
<sequence>MLDPVSTLSVVGTVIQLIDFGTKVATETLSLARHDGGSSSVPTELTTVTTELQKICTKLGQTMQPGVLSTTREASLAKLCDAANVLANELLTKLQGLKAEGEDEEENEESKKKTGKFKKGKVRKWKSFQQAVKTVWNKEAIMSLSRRLSALREMMEMHVLVAVREKLDVSTLQQSKRFDFLDLQTQSIVLAIAKEQEKLSRELETQTQRVRESLSMDMRDQTRAVSQLMSRLEVMLPADARMRPRRKKGSKTSDLSSSSIAIVSQRQIDMLWEDEQQARQMVENAILDDLRFTTMDYRKEEVAETYPETFGWIFEPSRDQIDDDEHLWSNFADWLTHGSGIYWINGKAASGKSTLMRYICEDPRTMTLLRPWASPVIPTRAEFFFWNSGTLDQRSQQGLLRTILFETLQKRRELIPICLPLQWARKYSQVVELFGRRDPDSFRNDSWTLKTLMGAFTTLLQQTEIPLKLCLFVDGLDEYDGDYNDIVEVFKNASSSPHVKICLSSRPLLAFQDAFGDGETLRLQDLTYSDIEHYVSSKLSSHPRYHKVVQEEPIRAPELIDQIVRKADGVFLWVKLVVQSLLSGFGNRDSIKDLQQRLKLMPGDLEHLYSHMFSSISPFYKVQASQYFQLVRTAREQCRVSNHDDDNSEPLTLIELSLAEDDDPDLAITAPIRPLKEHFKISRCELAQARLQVRSMGLLEIHRTHTFRPSRRYTVDPFSRIQYLHRTTRDYIERPEVWANLVAETKGTAFNPHLSLLRTCVLQLKWTIYLAENPNVIFDLAVSYAQTLEKTTGEGRTALLDELDRTMRAKIHACRYDYFVNVAKEHGLHAYVSETQAEACWPTLGRIMWSDVASVQGHLDNGADPNKEHRGTTPWKELLRYIQQAEYHNPKLLDVIKLFLQYGADVDALADLPLGETRSVAAIISKRFGRQVLAECPKNTELFVQLEEANKPQVPDSWLCQLLAWTGLVSKST</sequence>
<feature type="coiled-coil region" evidence="2">
    <location>
        <begin position="80"/>
        <end position="107"/>
    </location>
</feature>
<keyword evidence="6" id="KW-1185">Reference proteome</keyword>
<evidence type="ECO:0008006" key="7">
    <source>
        <dbReference type="Google" id="ProtNLM"/>
    </source>
</evidence>
<dbReference type="PANTHER" id="PTHR10039">
    <property type="entry name" value="AMELOGENIN"/>
    <property type="match status" value="1"/>
</dbReference>
<dbReference type="InterPro" id="IPR056693">
    <property type="entry name" value="DUF7791"/>
</dbReference>